<gene>
    <name evidence="1" type="ORF">SAMN02982917_1087</name>
</gene>
<proteinExistence type="predicted"/>
<dbReference type="InterPro" id="IPR014718">
    <property type="entry name" value="GH-type_carb-bd"/>
</dbReference>
<sequence length="361" mass="39982">MSVRTAIHFRKSFFGEAERPIAEAHGMTASLFRYDSGIEAVRLSNRRGHLVVLPYYGQMVWDAVFDGVDLTMANMFDMPRHAAEIVGTYGCFAFHSGLLRNGCPGPQDSHLLHGEMPCAPMDAAGLEVGEDDEGPYMAVTGRREYVMGFGAHYVARPRVVLRPGAALFDIRMEVENLSGAAMDLMYMCHVNFAFAEGARIVQPAPFTPEATAVRTVVPAHVPRSPDYDALLSDLARDPAVMEVLDEPERYDPEQVFYIRGLRTDEEGGTAVMMRRREGDAFHIAYSTREFPKTVRWVLVNSDQKVCAFALPSTCEPEGYSAEAMKGNVQTLAGGETRRFSVRLGYLTADEAEAEECAIRAF</sequence>
<dbReference type="InterPro" id="IPR011013">
    <property type="entry name" value="Gal_mutarotase_sf_dom"/>
</dbReference>
<dbReference type="Proteomes" id="UP000192936">
    <property type="component" value="Unassembled WGS sequence"/>
</dbReference>
<dbReference type="CDD" id="cd09269">
    <property type="entry name" value="deoxyribose_mutarotase"/>
    <property type="match status" value="1"/>
</dbReference>
<dbReference type="Pfam" id="PF14486">
    <property type="entry name" value="DUF4432"/>
    <property type="match status" value="1"/>
</dbReference>
<dbReference type="GO" id="GO:0030246">
    <property type="term" value="F:carbohydrate binding"/>
    <property type="evidence" value="ECO:0007669"/>
    <property type="project" value="InterPro"/>
</dbReference>
<dbReference type="AlphaFoldDB" id="A0A1X7DWP1"/>
<dbReference type="Gene3D" id="2.70.98.10">
    <property type="match status" value="1"/>
</dbReference>
<dbReference type="GO" id="GO:0003824">
    <property type="term" value="F:catalytic activity"/>
    <property type="evidence" value="ECO:0007669"/>
    <property type="project" value="InterPro"/>
</dbReference>
<dbReference type="OrthoDB" id="146552at2"/>
<dbReference type="GO" id="GO:0005975">
    <property type="term" value="P:carbohydrate metabolic process"/>
    <property type="evidence" value="ECO:0007669"/>
    <property type="project" value="InterPro"/>
</dbReference>
<dbReference type="STRING" id="286727.SAMN02982917_1087"/>
<dbReference type="RefSeq" id="WP_085082986.1">
    <property type="nucleotide sequence ID" value="NZ_FXAK01000001.1"/>
</dbReference>
<organism evidence="1 2">
    <name type="scientific">Azospirillum oryzae</name>
    <dbReference type="NCBI Taxonomy" id="286727"/>
    <lineage>
        <taxon>Bacteria</taxon>
        <taxon>Pseudomonadati</taxon>
        <taxon>Pseudomonadota</taxon>
        <taxon>Alphaproteobacteria</taxon>
        <taxon>Rhodospirillales</taxon>
        <taxon>Azospirillaceae</taxon>
        <taxon>Azospirillum</taxon>
    </lineage>
</organism>
<dbReference type="SUPFAM" id="SSF74650">
    <property type="entry name" value="Galactose mutarotase-like"/>
    <property type="match status" value="1"/>
</dbReference>
<reference evidence="1 2" key="1">
    <citation type="submission" date="2017-04" db="EMBL/GenBank/DDBJ databases">
        <authorList>
            <person name="Afonso C.L."/>
            <person name="Miller P.J."/>
            <person name="Scott M.A."/>
            <person name="Spackman E."/>
            <person name="Goraichik I."/>
            <person name="Dimitrov K.M."/>
            <person name="Suarez D.L."/>
            <person name="Swayne D.E."/>
        </authorList>
    </citation>
    <scope>NUCLEOTIDE SEQUENCE [LARGE SCALE GENOMIC DNA]</scope>
    <source>
        <strain evidence="1 2">A2P</strain>
    </source>
</reference>
<evidence type="ECO:0008006" key="3">
    <source>
        <dbReference type="Google" id="ProtNLM"/>
    </source>
</evidence>
<protein>
    <recommendedName>
        <fullName evidence="3">DUF4432 family protein</fullName>
    </recommendedName>
</protein>
<name>A0A1X7DWP1_9PROT</name>
<dbReference type="EMBL" id="FXAK01000001">
    <property type="protein sequence ID" value="SMF22702.1"/>
    <property type="molecule type" value="Genomic_DNA"/>
</dbReference>
<evidence type="ECO:0000313" key="1">
    <source>
        <dbReference type="EMBL" id="SMF22702.1"/>
    </source>
</evidence>
<accession>A0A1X7DWP1</accession>
<dbReference type="InterPro" id="IPR027839">
    <property type="entry name" value="DUF4432"/>
</dbReference>
<evidence type="ECO:0000313" key="2">
    <source>
        <dbReference type="Proteomes" id="UP000192936"/>
    </source>
</evidence>